<proteinExistence type="predicted"/>
<evidence type="ECO:0008006" key="4">
    <source>
        <dbReference type="Google" id="ProtNLM"/>
    </source>
</evidence>
<dbReference type="GO" id="GO:0000500">
    <property type="term" value="C:RNA polymerase I upstream activating factor complex"/>
    <property type="evidence" value="ECO:0007669"/>
    <property type="project" value="InterPro"/>
</dbReference>
<reference evidence="3" key="1">
    <citation type="submission" date="2019-03" db="EMBL/GenBank/DDBJ databases">
        <title>Snf2 controls pulcherriminic acid biosynthesis and connects pigmentation and antifungal activity of the yeast Metschnikowia pulcherrima.</title>
        <authorList>
            <person name="Gore-Lloyd D."/>
            <person name="Sumann I."/>
            <person name="Brachmann A.O."/>
            <person name="Schneeberger K."/>
            <person name="Ortiz-Merino R.A."/>
            <person name="Moreno-Beltran M."/>
            <person name="Schlaefli M."/>
            <person name="Kirner P."/>
            <person name="Santos Kron A."/>
            <person name="Wolfe K.H."/>
            <person name="Piel J."/>
            <person name="Ahrens C.H."/>
            <person name="Henk D."/>
            <person name="Freimoser F.M."/>
        </authorList>
    </citation>
    <scope>NUCLEOTIDE SEQUENCE [LARGE SCALE GENOMIC DNA]</scope>
    <source>
        <strain evidence="3">APC 1.2</strain>
    </source>
</reference>
<dbReference type="Proteomes" id="UP000292447">
    <property type="component" value="Chromosome II"/>
</dbReference>
<dbReference type="GO" id="GO:0006361">
    <property type="term" value="P:transcription initiation at RNA polymerase I promoter"/>
    <property type="evidence" value="ECO:0007669"/>
    <property type="project" value="TreeGrafter"/>
</dbReference>
<feature type="compositionally biased region" description="Low complexity" evidence="1">
    <location>
        <begin position="484"/>
        <end position="497"/>
    </location>
</feature>
<evidence type="ECO:0000313" key="2">
    <source>
        <dbReference type="EMBL" id="QBM87389.1"/>
    </source>
</evidence>
<dbReference type="PANTHER" id="PTHR28079">
    <property type="entry name" value="RNA POLYMERASE I-SPECIFIC TRANSCRIPTION INITIATION FACTOR RRN5"/>
    <property type="match status" value="1"/>
</dbReference>
<dbReference type="PANTHER" id="PTHR28079:SF1">
    <property type="entry name" value="RNA POLYMERASE I-SPECIFIC TRANSCRIPTION INITIATION FACTOR RRN5"/>
    <property type="match status" value="1"/>
</dbReference>
<dbReference type="STRING" id="2163413.A0A4P6XKX8"/>
<evidence type="ECO:0000313" key="3">
    <source>
        <dbReference type="Proteomes" id="UP000292447"/>
    </source>
</evidence>
<feature type="region of interest" description="Disordered" evidence="1">
    <location>
        <begin position="1"/>
        <end position="26"/>
    </location>
</feature>
<dbReference type="GO" id="GO:0042790">
    <property type="term" value="P:nucleolar large rRNA transcription by RNA polymerase I"/>
    <property type="evidence" value="ECO:0007669"/>
    <property type="project" value="InterPro"/>
</dbReference>
<dbReference type="EMBL" id="CP034457">
    <property type="protein sequence ID" value="QBM87389.1"/>
    <property type="molecule type" value="Genomic_DNA"/>
</dbReference>
<dbReference type="GO" id="GO:0001181">
    <property type="term" value="F:RNA polymerase I general transcription initiation factor activity"/>
    <property type="evidence" value="ECO:0007669"/>
    <property type="project" value="TreeGrafter"/>
</dbReference>
<gene>
    <name evidence="2" type="ORF">METSCH_B05910</name>
</gene>
<dbReference type="GO" id="GO:0000182">
    <property type="term" value="F:rDNA binding"/>
    <property type="evidence" value="ECO:0007669"/>
    <property type="project" value="TreeGrafter"/>
</dbReference>
<keyword evidence="3" id="KW-1185">Reference proteome</keyword>
<sequence>MADIAEKSEPHTHELDSDDSVTSKEDAVHEIDAETTLNPEYGAYFNEHVTSFFNLQYLDRYAREHGPTSVLFPSKNTLNGAYYFPRPRITSNQQHDSVVEDSFCQKRYAHDPDQTDLDREVQAQIAEIHLLPGTVWSVAEKEKFFECLARYSIHRLDAFEPCFPHKSRAELEAYYHLLKESLRRETRYKTCNTFLMTEGRHRHNTTYTMRVFERGTPYWRIPAALEMDDSWVEFEEQQSHLYAVRELQQANGQMQRQAPELDAYLSGGADAGANLIDADVANEIARVYRGNNITPVTRAKRSGRLSLSALVFLDELVKARVRDVFMELVMQKGTNSVDSEPDMEVFGNKGEDPDINVTPMDVWRATELLRLYETPKGGFKSRYRDGKTPFLHTYWENIISSLKIKVHERRERVPMGVRKYFKHMSKYEDTDFFFREVSSYNDAIEIPEGLAELTAEGFFQDDDNKVNRAETGSTSDHQDEDESASGNESETGTSSDSSVDEDSLSWDLPAPWDMPDLESAQESEGVNPLGENVHNEHVPIVKDSVNLQQNIREHGAVPSGPFASASSVFDVDASTKNNDSGARVQEIGCTANIPKIPQLFHFSDLEQSESFSRKRVLEDVLIEDYLDDDVMEHAESQDRKLALKKLKMARKQMGLEHDESSVKPEKRKNYMSQSAIHMLFDKTYASYD</sequence>
<organism evidence="2 3">
    <name type="scientific">Metschnikowia aff. pulcherrima</name>
    <dbReference type="NCBI Taxonomy" id="2163413"/>
    <lineage>
        <taxon>Eukaryota</taxon>
        <taxon>Fungi</taxon>
        <taxon>Dikarya</taxon>
        <taxon>Ascomycota</taxon>
        <taxon>Saccharomycotina</taxon>
        <taxon>Pichiomycetes</taxon>
        <taxon>Metschnikowiaceae</taxon>
        <taxon>Metschnikowia</taxon>
    </lineage>
</organism>
<protein>
    <recommendedName>
        <fullName evidence="4">Myb-like domain-containing protein</fullName>
    </recommendedName>
</protein>
<accession>A0A4P6XKX8</accession>
<feature type="region of interest" description="Disordered" evidence="1">
    <location>
        <begin position="457"/>
        <end position="532"/>
    </location>
</feature>
<dbReference type="AlphaFoldDB" id="A0A4P6XKX8"/>
<dbReference type="InterPro" id="IPR039601">
    <property type="entry name" value="Rrn5"/>
</dbReference>
<name>A0A4P6XKX8_9ASCO</name>
<evidence type="ECO:0000256" key="1">
    <source>
        <dbReference type="SAM" id="MobiDB-lite"/>
    </source>
</evidence>